<reference evidence="2 3" key="1">
    <citation type="journal article" date="2020" name="New Microbes New Infect">
        <title>Sellimonas caecigallum sp. nov., description and genome sequence of a new member of the Sellimonas genus isolated from the cecum of feral chicken.</title>
        <authorList>
            <person name="Wongkuna S."/>
            <person name="Ghimire S."/>
            <person name="Antony L."/>
            <person name="Chankhamhaengdecha S."/>
            <person name="Janvilisri T."/>
            <person name="Scaria J."/>
        </authorList>
    </citation>
    <scope>NUCLEOTIDE SEQUENCE [LARGE SCALE GENOMIC DNA]</scope>
    <source>
        <strain evidence="2 3">SW451</strain>
    </source>
</reference>
<dbReference type="PANTHER" id="PTHR30399">
    <property type="entry name" value="UNCHARACTERIZED PROTEIN YGJP"/>
    <property type="match status" value="1"/>
</dbReference>
<dbReference type="Gene3D" id="3.30.2010.10">
    <property type="entry name" value="Metalloproteases ('zincins'), catalytic domain"/>
    <property type="match status" value="1"/>
</dbReference>
<feature type="domain" description="YgjP-like metallopeptidase" evidence="1">
    <location>
        <begin position="23"/>
        <end position="228"/>
    </location>
</feature>
<gene>
    <name evidence="2" type="ORF">FLB61_04005</name>
</gene>
<organism evidence="2 3">
    <name type="scientific">Sellimonas caecigallum</name>
    <dbReference type="NCBI Taxonomy" id="2592333"/>
    <lineage>
        <taxon>Bacteria</taxon>
        <taxon>Bacillati</taxon>
        <taxon>Bacillota</taxon>
        <taxon>Clostridia</taxon>
        <taxon>Lachnospirales</taxon>
        <taxon>Lachnospiraceae</taxon>
        <taxon>Sellimonas</taxon>
    </lineage>
</organism>
<dbReference type="EMBL" id="VIRV01000003">
    <property type="protein sequence ID" value="MBY0758262.1"/>
    <property type="molecule type" value="Genomic_DNA"/>
</dbReference>
<accession>A0ABS7L5K7</accession>
<evidence type="ECO:0000313" key="2">
    <source>
        <dbReference type="EMBL" id="MBY0758262.1"/>
    </source>
</evidence>
<protein>
    <submittedName>
        <fullName evidence="2">M48 family metallopeptidase</fullName>
    </submittedName>
</protein>
<evidence type="ECO:0000313" key="3">
    <source>
        <dbReference type="Proteomes" id="UP000779049"/>
    </source>
</evidence>
<dbReference type="InterPro" id="IPR053136">
    <property type="entry name" value="UTP_pyrophosphatase-like"/>
</dbReference>
<dbReference type="Pfam" id="PF01863">
    <property type="entry name" value="YgjP-like"/>
    <property type="match status" value="1"/>
</dbReference>
<dbReference type="PANTHER" id="PTHR30399:SF1">
    <property type="entry name" value="UTP PYROPHOSPHATASE"/>
    <property type="match status" value="1"/>
</dbReference>
<dbReference type="RefSeq" id="WP_144018327.1">
    <property type="nucleotide sequence ID" value="NZ_VIRV01000003.1"/>
</dbReference>
<dbReference type="InterPro" id="IPR002725">
    <property type="entry name" value="YgjP-like_metallopeptidase"/>
</dbReference>
<evidence type="ECO:0000259" key="1">
    <source>
        <dbReference type="Pfam" id="PF01863"/>
    </source>
</evidence>
<dbReference type="CDD" id="cd07344">
    <property type="entry name" value="M48_yhfN_like"/>
    <property type="match status" value="1"/>
</dbReference>
<dbReference type="Proteomes" id="UP000779049">
    <property type="component" value="Unassembled WGS sequence"/>
</dbReference>
<name>A0ABS7L5K7_9FIRM</name>
<proteinExistence type="predicted"/>
<comment type="caution">
    <text evidence="2">The sequence shown here is derived from an EMBL/GenBank/DDBJ whole genome shotgun (WGS) entry which is preliminary data.</text>
</comment>
<keyword evidence="3" id="KW-1185">Reference proteome</keyword>
<sequence>MKRCFRKDDAIMFDYDLTRTKRKTVEVVVFRNGKVGVKAPYWMSRPAIENFLSEKSAWIQKHVGKAGEQNADCQPKKFADGETYFYLGNEYTLNTGKQTDRGVRISGKDLLIGGAFTSSDERCRRLEKWYREKAKEHIAERVRQISEQTGYVPNRITVKTQRKRWGSCSSRRNVNFNWKLIMLPEKVIDYVIIHELCHLKEMNHSKAFWGEVERIMPDYRQYRKWLKDNAGKVEWE</sequence>